<reference evidence="1" key="1">
    <citation type="submission" date="2017-07" db="EMBL/GenBank/DDBJ databases">
        <title>Taro Niue Genome Assembly and Annotation.</title>
        <authorList>
            <person name="Atibalentja N."/>
            <person name="Keating K."/>
            <person name="Fields C.J."/>
        </authorList>
    </citation>
    <scope>NUCLEOTIDE SEQUENCE</scope>
    <source>
        <strain evidence="1">Niue_2</strain>
        <tissue evidence="1">Leaf</tissue>
    </source>
</reference>
<gene>
    <name evidence="1" type="ORF">Taro_051244</name>
</gene>
<dbReference type="Proteomes" id="UP000652761">
    <property type="component" value="Unassembled WGS sequence"/>
</dbReference>
<proteinExistence type="predicted"/>
<dbReference type="AlphaFoldDB" id="A0A843XG10"/>
<name>A0A843XG10_COLES</name>
<comment type="caution">
    <text evidence="1">The sequence shown here is derived from an EMBL/GenBank/DDBJ whole genome shotgun (WGS) entry which is preliminary data.</text>
</comment>
<accession>A0A843XG10</accession>
<protein>
    <submittedName>
        <fullName evidence="1">Uncharacterized protein</fullName>
    </submittedName>
</protein>
<dbReference type="EMBL" id="NMUH01008061">
    <property type="protein sequence ID" value="MQM18256.1"/>
    <property type="molecule type" value="Genomic_DNA"/>
</dbReference>
<organism evidence="1 2">
    <name type="scientific">Colocasia esculenta</name>
    <name type="common">Wild taro</name>
    <name type="synonym">Arum esculentum</name>
    <dbReference type="NCBI Taxonomy" id="4460"/>
    <lineage>
        <taxon>Eukaryota</taxon>
        <taxon>Viridiplantae</taxon>
        <taxon>Streptophyta</taxon>
        <taxon>Embryophyta</taxon>
        <taxon>Tracheophyta</taxon>
        <taxon>Spermatophyta</taxon>
        <taxon>Magnoliopsida</taxon>
        <taxon>Liliopsida</taxon>
        <taxon>Araceae</taxon>
        <taxon>Aroideae</taxon>
        <taxon>Colocasieae</taxon>
        <taxon>Colocasia</taxon>
    </lineage>
</organism>
<keyword evidence="2" id="KW-1185">Reference proteome</keyword>
<evidence type="ECO:0000313" key="1">
    <source>
        <dbReference type="EMBL" id="MQM18256.1"/>
    </source>
</evidence>
<sequence length="93" mass="10480">MNLPFGDGEGRLSLPRASPRFLPLPSVLGSSSPSRLCAVSGCHWHHDAVQRVEVSPGLIAEIVQRELLKQRILEDIIVQEMPEMRLLEEEVRR</sequence>
<evidence type="ECO:0000313" key="2">
    <source>
        <dbReference type="Proteomes" id="UP000652761"/>
    </source>
</evidence>